<dbReference type="PANTHER" id="PTHR38340">
    <property type="entry name" value="S-LAYER PROTEIN"/>
    <property type="match status" value="1"/>
</dbReference>
<reference evidence="6" key="1">
    <citation type="journal article" date="2019" name="Int. J. Syst. Evol. Microbiol.">
        <title>The Global Catalogue of Microorganisms (GCM) 10K type strain sequencing project: providing services to taxonomists for standard genome sequencing and annotation.</title>
        <authorList>
            <consortium name="The Broad Institute Genomics Platform"/>
            <consortium name="The Broad Institute Genome Sequencing Center for Infectious Disease"/>
            <person name="Wu L."/>
            <person name="Ma J."/>
        </authorList>
    </citation>
    <scope>NUCLEOTIDE SEQUENCE [LARGE SCALE GENOMIC DNA]</scope>
    <source>
        <strain evidence="6">CGMCC 1.19062</strain>
    </source>
</reference>
<feature type="compositionally biased region" description="Polar residues" evidence="3">
    <location>
        <begin position="302"/>
        <end position="311"/>
    </location>
</feature>
<dbReference type="PROSITE" id="PS00330">
    <property type="entry name" value="HEMOLYSIN_CALCIUM"/>
    <property type="match status" value="4"/>
</dbReference>
<dbReference type="PRINTS" id="PR00313">
    <property type="entry name" value="CABNDNGRPT"/>
</dbReference>
<evidence type="ECO:0000256" key="2">
    <source>
        <dbReference type="ARBA" id="ARBA00022525"/>
    </source>
</evidence>
<accession>A0ABW5DM79</accession>
<evidence type="ECO:0000256" key="3">
    <source>
        <dbReference type="SAM" id="MobiDB-lite"/>
    </source>
</evidence>
<dbReference type="Pfam" id="PF00353">
    <property type="entry name" value="HemolysinCabind"/>
    <property type="match status" value="2"/>
</dbReference>
<evidence type="ECO:0000313" key="6">
    <source>
        <dbReference type="Proteomes" id="UP001597295"/>
    </source>
</evidence>
<dbReference type="InterPro" id="IPR001343">
    <property type="entry name" value="Hemolysn_Ca-bd"/>
</dbReference>
<comment type="caution">
    <text evidence="5">The sequence shown here is derived from an EMBL/GenBank/DDBJ whole genome shotgun (WGS) entry which is preliminary data.</text>
</comment>
<sequence length="706" mass="71823">MNGGHLIAGEMLLAQLAQISEAQPIGRIDTVAGQGTITRVDGSVVQATKGLPVFQGDLVETPKGGKIGVVFVDNTTFALGENGQMRMDELVYNPTSKQGTLGLSMLKGAFVLVTGEIAPSSTDAMTIRTPVGTIGIRGTKIAGGIDAENGLVLSLLPDPVGRPAAVVVSNAAGTQFITEANTGLQIQSYNSAPTAPQPMGNLPGALADVLAQVMAFVDGIVGEQIIQALQQVADAQAAERTAAVRDTTSQAADGAPPRDSNGADKITVTVLHETRIAEPLDRPYDYPSDGTAYGAYAPDYQPSDTAATASDPSLPAPLPEASGTHPVPTPTTPTPPTTEPDDQPPVIPIPVLSGSNIIGTDATEKLIGTTGDDTLLGQGGQDTIIAFEGSDIIDGGAGDDIIFIIGNPGDDQTIDGGTGTNDILTAEMTGTGGLISLGTNIQNIETMIVDVTNLDSSNFLSFDGDIFSGQLGKIVVTGTTSVGICVGSTSTGAVIGIDIMGANFSGSDSLTGTITDDIIFSGAGQDTINGLEGNDFINADAGDDLIDAGDGKDTLYGGAGNDTLNGGGGDDLIWGGAGSDAFVSPGMGNDTYYYSAPSEGGDNFQFGAFTSGSDILEFNNDAFGFMPTAMDGTLDTSRLLFEGGTTMTGLKGTAGGACFVVVHDASNNTQLYFDSNGNSANGYQLVASFQGNITIDHSDIKMVNAA</sequence>
<dbReference type="InterPro" id="IPR018511">
    <property type="entry name" value="Hemolysin-typ_Ca-bd_CS"/>
</dbReference>
<dbReference type="Pfam" id="PF04773">
    <property type="entry name" value="FecR"/>
    <property type="match status" value="1"/>
</dbReference>
<dbReference type="EMBL" id="JBHUIP010000002">
    <property type="protein sequence ID" value="MFD2261618.1"/>
    <property type="molecule type" value="Genomic_DNA"/>
</dbReference>
<protein>
    <submittedName>
        <fullName evidence="5">FecR domain-containing protein</fullName>
    </submittedName>
</protein>
<evidence type="ECO:0000313" key="5">
    <source>
        <dbReference type="EMBL" id="MFD2261618.1"/>
    </source>
</evidence>
<dbReference type="InterPro" id="IPR050557">
    <property type="entry name" value="RTX_toxin/Mannuronan_C5-epim"/>
</dbReference>
<dbReference type="PANTHER" id="PTHR38340:SF1">
    <property type="entry name" value="S-LAYER PROTEIN"/>
    <property type="match status" value="1"/>
</dbReference>
<dbReference type="SUPFAM" id="SSF51120">
    <property type="entry name" value="beta-Roll"/>
    <property type="match status" value="2"/>
</dbReference>
<dbReference type="Proteomes" id="UP001597295">
    <property type="component" value="Unassembled WGS sequence"/>
</dbReference>
<keyword evidence="2" id="KW-0964">Secreted</keyword>
<dbReference type="RefSeq" id="WP_379874533.1">
    <property type="nucleotide sequence ID" value="NZ_JBHUIP010000002.1"/>
</dbReference>
<name>A0ABW5DM79_9PROT</name>
<dbReference type="InterPro" id="IPR006860">
    <property type="entry name" value="FecR"/>
</dbReference>
<evidence type="ECO:0000256" key="1">
    <source>
        <dbReference type="ARBA" id="ARBA00004613"/>
    </source>
</evidence>
<feature type="region of interest" description="Disordered" evidence="3">
    <location>
        <begin position="243"/>
        <end position="266"/>
    </location>
</feature>
<feature type="domain" description="FecR protein" evidence="4">
    <location>
        <begin position="58"/>
        <end position="145"/>
    </location>
</feature>
<organism evidence="5 6">
    <name type="scientific">Lacibacterium aquatile</name>
    <dbReference type="NCBI Taxonomy" id="1168082"/>
    <lineage>
        <taxon>Bacteria</taxon>
        <taxon>Pseudomonadati</taxon>
        <taxon>Pseudomonadota</taxon>
        <taxon>Alphaproteobacteria</taxon>
        <taxon>Rhodospirillales</taxon>
        <taxon>Rhodospirillaceae</taxon>
    </lineage>
</organism>
<dbReference type="Gene3D" id="2.150.10.10">
    <property type="entry name" value="Serralysin-like metalloprotease, C-terminal"/>
    <property type="match status" value="2"/>
</dbReference>
<feature type="region of interest" description="Disordered" evidence="3">
    <location>
        <begin position="279"/>
        <end position="345"/>
    </location>
</feature>
<proteinExistence type="predicted"/>
<gene>
    <name evidence="5" type="ORF">ACFSM5_01885</name>
</gene>
<feature type="compositionally biased region" description="Pro residues" evidence="3">
    <location>
        <begin position="327"/>
        <end position="345"/>
    </location>
</feature>
<evidence type="ECO:0000259" key="4">
    <source>
        <dbReference type="Pfam" id="PF04773"/>
    </source>
</evidence>
<dbReference type="InterPro" id="IPR011049">
    <property type="entry name" value="Serralysin-like_metalloprot_C"/>
</dbReference>
<comment type="subcellular location">
    <subcellularLocation>
        <location evidence="1">Secreted</location>
    </subcellularLocation>
</comment>
<keyword evidence="6" id="KW-1185">Reference proteome</keyword>